<evidence type="ECO:0000256" key="1">
    <source>
        <dbReference type="ARBA" id="ARBA00022475"/>
    </source>
</evidence>
<organism evidence="11 12">
    <name type="scientific">Candidatus Chryseopegocella kryptomonas</name>
    <dbReference type="NCBI Taxonomy" id="1633643"/>
    <lineage>
        <taxon>Bacteria</taxon>
        <taxon>Pseudomonadati</taxon>
        <taxon>Candidatus Kryptoniota</taxon>
        <taxon>Candidatus Chryseopegocella</taxon>
    </lineage>
</organism>
<dbReference type="Pfam" id="PF02660">
    <property type="entry name" value="G3P_acyltransf"/>
    <property type="match status" value="1"/>
</dbReference>
<evidence type="ECO:0000256" key="7">
    <source>
        <dbReference type="ARBA" id="ARBA00023136"/>
    </source>
</evidence>
<comment type="function">
    <text evidence="10">Catalyzes the transfer of an acyl group from acyl-phosphate (acyl-PO(4)) to glycerol-3-phosphate (G3P) to form lysophosphatidic acid (LPA). This enzyme utilizes acyl-phosphate as fatty acyl donor, but not acyl-CoA or acyl-ACP.</text>
</comment>
<sequence length="215" mass="23552">MFNLVLIVLLSYLVGSIPTSIIVGKLVKGIDIRNYGSGNPGGTNVIRVVGLGWGIFVILFDAFKGYFATAFIAKWFYNQFLASMLNLTTVQIIAGCFAVVGHMWTVFAGFKGGKGVSTSAGMLLGIAPLDLLIAFLIFALIVSITRYVSLGSIVSAILFPFIIIFSENFLKIQHRDFKTLLIFGSIIAFLIVYRHRSNIKRLIAGNENKLSFGKK</sequence>
<feature type="transmembrane region" description="Helical" evidence="10">
    <location>
        <begin position="122"/>
        <end position="141"/>
    </location>
</feature>
<evidence type="ECO:0000256" key="5">
    <source>
        <dbReference type="ARBA" id="ARBA00022989"/>
    </source>
</evidence>
<dbReference type="SMART" id="SM01207">
    <property type="entry name" value="G3P_acyltransf"/>
    <property type="match status" value="1"/>
</dbReference>
<keyword evidence="7 10" id="KW-0472">Membrane</keyword>
<dbReference type="HAMAP" id="MF_01043">
    <property type="entry name" value="PlsY"/>
    <property type="match status" value="1"/>
</dbReference>
<dbReference type="UniPathway" id="UPA00085"/>
<evidence type="ECO:0000256" key="10">
    <source>
        <dbReference type="HAMAP-Rule" id="MF_01043"/>
    </source>
</evidence>
<comment type="similarity">
    <text evidence="10">Belongs to the PlsY family.</text>
</comment>
<evidence type="ECO:0000256" key="8">
    <source>
        <dbReference type="ARBA" id="ARBA00023209"/>
    </source>
</evidence>
<dbReference type="RefSeq" id="WP_092350858.1">
    <property type="nucleotide sequence ID" value="NZ_CZVW01000023.1"/>
</dbReference>
<gene>
    <name evidence="10" type="primary">plsY</name>
    <name evidence="11" type="ORF">JGI23_01719</name>
</gene>
<dbReference type="NCBIfam" id="TIGR00023">
    <property type="entry name" value="glycerol-3-phosphate 1-O-acyltransferase PlsY"/>
    <property type="match status" value="1"/>
</dbReference>
<feature type="transmembrane region" description="Helical" evidence="10">
    <location>
        <begin position="177"/>
        <end position="193"/>
    </location>
</feature>
<dbReference type="GO" id="GO:0008654">
    <property type="term" value="P:phospholipid biosynthetic process"/>
    <property type="evidence" value="ECO:0007669"/>
    <property type="project" value="UniProtKB-UniRule"/>
</dbReference>
<name>A0A0N7MYJ5_9BACT</name>
<accession>A0A0N7MYJ5</accession>
<dbReference type="InterPro" id="IPR003811">
    <property type="entry name" value="G3P_acylTferase_PlsY"/>
</dbReference>
<evidence type="ECO:0000256" key="3">
    <source>
        <dbReference type="ARBA" id="ARBA00022679"/>
    </source>
</evidence>
<comment type="subcellular location">
    <subcellularLocation>
        <location evidence="10">Cell membrane</location>
        <topology evidence="10">Multi-pass membrane protein</topology>
    </subcellularLocation>
</comment>
<evidence type="ECO:0000256" key="2">
    <source>
        <dbReference type="ARBA" id="ARBA00022516"/>
    </source>
</evidence>
<dbReference type="EMBL" id="CZVW01000023">
    <property type="protein sequence ID" value="CUT04419.1"/>
    <property type="molecule type" value="Genomic_DNA"/>
</dbReference>
<keyword evidence="6 10" id="KW-0443">Lipid metabolism</keyword>
<evidence type="ECO:0000256" key="4">
    <source>
        <dbReference type="ARBA" id="ARBA00022692"/>
    </source>
</evidence>
<dbReference type="PANTHER" id="PTHR30309">
    <property type="entry name" value="INNER MEMBRANE PROTEIN YGIH"/>
    <property type="match status" value="1"/>
</dbReference>
<dbReference type="AlphaFoldDB" id="A0A0N7MYJ5"/>
<feature type="transmembrane region" description="Helical" evidence="10">
    <location>
        <begin position="147"/>
        <end position="165"/>
    </location>
</feature>
<evidence type="ECO:0000313" key="11">
    <source>
        <dbReference type="EMBL" id="CUT04419.1"/>
    </source>
</evidence>
<comment type="catalytic activity">
    <reaction evidence="10">
        <text>an acyl phosphate + sn-glycerol 3-phosphate = a 1-acyl-sn-glycero-3-phosphate + phosphate</text>
        <dbReference type="Rhea" id="RHEA:34075"/>
        <dbReference type="ChEBI" id="CHEBI:43474"/>
        <dbReference type="ChEBI" id="CHEBI:57597"/>
        <dbReference type="ChEBI" id="CHEBI:57970"/>
        <dbReference type="ChEBI" id="CHEBI:59918"/>
        <dbReference type="EC" id="2.3.1.275"/>
    </reaction>
</comment>
<dbReference type="OrthoDB" id="9777124at2"/>
<keyword evidence="4 10" id="KW-0812">Transmembrane</keyword>
<dbReference type="GO" id="GO:0005886">
    <property type="term" value="C:plasma membrane"/>
    <property type="evidence" value="ECO:0007669"/>
    <property type="project" value="UniProtKB-SubCell"/>
</dbReference>
<evidence type="ECO:0000256" key="6">
    <source>
        <dbReference type="ARBA" id="ARBA00023098"/>
    </source>
</evidence>
<feature type="transmembrane region" description="Helical" evidence="10">
    <location>
        <begin position="6"/>
        <end position="27"/>
    </location>
</feature>
<keyword evidence="1 10" id="KW-1003">Cell membrane</keyword>
<dbReference type="Proteomes" id="UP000199197">
    <property type="component" value="Unassembled WGS sequence"/>
</dbReference>
<keyword evidence="9 10" id="KW-1208">Phospholipid metabolism</keyword>
<feature type="transmembrane region" description="Helical" evidence="10">
    <location>
        <begin position="89"/>
        <end position="110"/>
    </location>
</feature>
<protein>
    <recommendedName>
        <fullName evidence="10">Glycerol-3-phosphate acyltransferase</fullName>
    </recommendedName>
    <alternativeName>
        <fullName evidence="10">Acyl-PO4 G3P acyltransferase</fullName>
    </alternativeName>
    <alternativeName>
        <fullName evidence="10">Acyl-phosphate--glycerol-3-phosphate acyltransferase</fullName>
    </alternativeName>
    <alternativeName>
        <fullName evidence="10">G3P acyltransferase</fullName>
        <shortName evidence="10">GPAT</shortName>
        <ecNumber evidence="10">2.3.1.275</ecNumber>
    </alternativeName>
    <alternativeName>
        <fullName evidence="10">Lysophosphatidic acid synthase</fullName>
        <shortName evidence="10">LPA synthase</shortName>
    </alternativeName>
</protein>
<feature type="transmembrane region" description="Helical" evidence="10">
    <location>
        <begin position="48"/>
        <end position="77"/>
    </location>
</feature>
<keyword evidence="2 10" id="KW-0444">Lipid biosynthesis</keyword>
<dbReference type="EC" id="2.3.1.275" evidence="10"/>
<dbReference type="PANTHER" id="PTHR30309:SF0">
    <property type="entry name" value="GLYCEROL-3-PHOSPHATE ACYLTRANSFERASE-RELATED"/>
    <property type="match status" value="1"/>
</dbReference>
<keyword evidence="8 10" id="KW-0594">Phospholipid biosynthesis</keyword>
<keyword evidence="11" id="KW-0012">Acyltransferase</keyword>
<comment type="pathway">
    <text evidence="10">Lipid metabolism; phospholipid metabolism.</text>
</comment>
<keyword evidence="5 10" id="KW-1133">Transmembrane helix</keyword>
<evidence type="ECO:0000313" key="12">
    <source>
        <dbReference type="Proteomes" id="UP000199197"/>
    </source>
</evidence>
<evidence type="ECO:0000256" key="9">
    <source>
        <dbReference type="ARBA" id="ARBA00023264"/>
    </source>
</evidence>
<dbReference type="GO" id="GO:0043772">
    <property type="term" value="F:acyl-phosphate glycerol-3-phosphate acyltransferase activity"/>
    <property type="evidence" value="ECO:0007669"/>
    <property type="project" value="UniProtKB-UniRule"/>
</dbReference>
<keyword evidence="12" id="KW-1185">Reference proteome</keyword>
<proteinExistence type="inferred from homology"/>
<comment type="subunit">
    <text evidence="10">Probably interacts with PlsX.</text>
</comment>
<keyword evidence="3 10" id="KW-0808">Transferase</keyword>
<reference evidence="12" key="1">
    <citation type="submission" date="2015-11" db="EMBL/GenBank/DDBJ databases">
        <authorList>
            <person name="Varghese N."/>
        </authorList>
    </citation>
    <scope>NUCLEOTIDE SEQUENCE [LARGE SCALE GENOMIC DNA]</scope>
    <source>
        <strain evidence="12">JGI-23</strain>
    </source>
</reference>